<sequence length="838" mass="91167">MDSVARLVNVTLYRRVDNDPPEPASCALSEGESWSACPSPPCVSRRCVFHHDIFVLSENDYYYFQPERPLGAQLTVDLTQHVQPPTPQDLQVNDTGDHFLLSWRTPLGDPQSHWLSEGHLESELVYRRLQDSWEEASTLYSNSSQATLGTGQLVPSSTYVARVRTRLAPGTGLSGRPSEWSPVVHWDSQPGDEAQPQNLQCVFNGAHVLSCSWEVRSEVARSIPFSLFYKPSPEAEWMECTPVLTEMPSSPYTRHWCQIPVPEPSTHGQYMVSVQPKKEEKFIKSSKHIQINPPTLNVTKDNNGYTLLWKSQKQYYDHLPYDFEVQYRKDTDSWEESKTEALKNADNMPLPPLAPSTKYWARVRVRVNSESYKGFWSEWSEECTWDTEWALPVWVLALILALVTLALLPALRFCGVYGYRLNQKWKDRIPNPSKSHLFQNGAAGLQFPYSLPDFSSRSLSHKESESSLVPDLERVCSVDGGDSQVSPLITENPKSTTGDSPSDSDVTAATAEPLEQLSSPPPDDLSAPLGSPDSQASGFHFNGPYIRSPQSHSLPDLWGQLPTPHTEESGHPPLPGSLEYLCLPPGGQSQLVPLAQAVGQNQTMGVQCGPSPGMEGNTSPKSGEGPACPPPEPLGGVQDPKDSLVALASGAGDPEGGAVASGYVSTADLVFAPSPGAPLGLSSRQPHKPCSGPSSGPPDTPDPLQPRFESYVALPPVTGQLPTPSLDSPTCPVPHSPVLSPGEPQAQESPGSPHPEGLLVLQQVGDYCFLPGVGPVPLSPRGKLCPDIGALDLGGAQAKKPPGPALPQVPAVQLFKAMKQQDYLAMPPWEVGRSRVVY</sequence>
<keyword evidence="7 12" id="KW-0675">Receptor</keyword>
<dbReference type="Proteomes" id="UP000694863">
    <property type="component" value="Unplaced"/>
</dbReference>
<dbReference type="InterPro" id="IPR048668">
    <property type="entry name" value="IL3RB_N"/>
</dbReference>
<evidence type="ECO:0000259" key="10">
    <source>
        <dbReference type="PROSITE" id="PS50853"/>
    </source>
</evidence>
<dbReference type="Pfam" id="PF21460">
    <property type="entry name" value="IL3Rb_N"/>
    <property type="match status" value="1"/>
</dbReference>
<dbReference type="InterPro" id="IPR036116">
    <property type="entry name" value="FN3_sf"/>
</dbReference>
<dbReference type="PROSITE" id="PS50853">
    <property type="entry name" value="FN3"/>
    <property type="match status" value="2"/>
</dbReference>
<reference evidence="12" key="1">
    <citation type="submission" date="2025-08" db="UniProtKB">
        <authorList>
            <consortium name="RefSeq"/>
        </authorList>
    </citation>
    <scope>IDENTIFICATION</scope>
</reference>
<comment type="subcellular location">
    <subcellularLocation>
        <location evidence="1">Membrane</location>
        <topology evidence="1">Single-pass type I membrane protein</topology>
    </subcellularLocation>
</comment>
<gene>
    <name evidence="12" type="primary">CSF2RB</name>
</gene>
<keyword evidence="11" id="KW-1185">Reference proteome</keyword>
<dbReference type="CDD" id="cd00063">
    <property type="entry name" value="FN3"/>
    <property type="match status" value="1"/>
</dbReference>
<dbReference type="SUPFAM" id="SSF49265">
    <property type="entry name" value="Fibronectin type III"/>
    <property type="match status" value="4"/>
</dbReference>
<name>A0ABM0IIH2_ECHTE</name>
<evidence type="ECO:0000256" key="6">
    <source>
        <dbReference type="ARBA" id="ARBA00023157"/>
    </source>
</evidence>
<evidence type="ECO:0000256" key="3">
    <source>
        <dbReference type="ARBA" id="ARBA00022729"/>
    </source>
</evidence>
<accession>A0ABM0IIH2</accession>
<evidence type="ECO:0000256" key="5">
    <source>
        <dbReference type="ARBA" id="ARBA00023136"/>
    </source>
</evidence>
<evidence type="ECO:0000313" key="11">
    <source>
        <dbReference type="Proteomes" id="UP000694863"/>
    </source>
</evidence>
<feature type="domain" description="Fibronectin type-III" evidence="10">
    <location>
        <begin position="290"/>
        <end position="387"/>
    </location>
</feature>
<dbReference type="SMART" id="SM00060">
    <property type="entry name" value="FN3"/>
    <property type="match status" value="2"/>
</dbReference>
<feature type="region of interest" description="Disordered" evidence="9">
    <location>
        <begin position="478"/>
        <end position="585"/>
    </location>
</feature>
<keyword evidence="3" id="KW-0732">Signal</keyword>
<keyword evidence="4" id="KW-1133">Transmembrane helix</keyword>
<dbReference type="Gene3D" id="2.60.40.10">
    <property type="entry name" value="Immunoglobulins"/>
    <property type="match status" value="4"/>
</dbReference>
<evidence type="ECO:0000256" key="2">
    <source>
        <dbReference type="ARBA" id="ARBA00022692"/>
    </source>
</evidence>
<dbReference type="InterPro" id="IPR003961">
    <property type="entry name" value="FN3_dom"/>
</dbReference>
<dbReference type="InterPro" id="IPR003531">
    <property type="entry name" value="Hempt_rcpt_S_F1_CS"/>
</dbReference>
<protein>
    <submittedName>
        <fullName evidence="12">Cytokine receptor common subunit beta</fullName>
    </submittedName>
</protein>
<keyword evidence="6" id="KW-1015">Disulfide bond</keyword>
<dbReference type="RefSeq" id="XP_004700772.1">
    <property type="nucleotide sequence ID" value="XM_004700715.2"/>
</dbReference>
<dbReference type="Pfam" id="PF09067">
    <property type="entry name" value="EpoR_lig-bind"/>
    <property type="match status" value="1"/>
</dbReference>
<dbReference type="PANTHER" id="PTHR23037:SF22">
    <property type="entry name" value="CYTOKINE RECEPTOR COMMON SUBUNIT BETA"/>
    <property type="match status" value="1"/>
</dbReference>
<evidence type="ECO:0000256" key="8">
    <source>
        <dbReference type="ARBA" id="ARBA00023180"/>
    </source>
</evidence>
<organism evidence="11 12">
    <name type="scientific">Echinops telfairi</name>
    <name type="common">Lesser hedgehog tenrec</name>
    <dbReference type="NCBI Taxonomy" id="9371"/>
    <lineage>
        <taxon>Eukaryota</taxon>
        <taxon>Metazoa</taxon>
        <taxon>Chordata</taxon>
        <taxon>Craniata</taxon>
        <taxon>Vertebrata</taxon>
        <taxon>Euteleostomi</taxon>
        <taxon>Mammalia</taxon>
        <taxon>Eutheria</taxon>
        <taxon>Afrotheria</taxon>
        <taxon>Tenrecidae</taxon>
        <taxon>Tenrecinae</taxon>
        <taxon>Echinops</taxon>
    </lineage>
</organism>
<dbReference type="GeneID" id="101639189"/>
<keyword evidence="5" id="KW-0472">Membrane</keyword>
<keyword evidence="8" id="KW-0325">Glycoprotein</keyword>
<dbReference type="InterPro" id="IPR015152">
    <property type="entry name" value="Growth/epo_recpt_lig-bind"/>
</dbReference>
<evidence type="ECO:0000313" key="12">
    <source>
        <dbReference type="RefSeq" id="XP_004700772.1"/>
    </source>
</evidence>
<feature type="compositionally biased region" description="Low complexity" evidence="9">
    <location>
        <begin position="524"/>
        <end position="534"/>
    </location>
</feature>
<dbReference type="PROSITE" id="PS01355">
    <property type="entry name" value="HEMATOPO_REC_S_F1"/>
    <property type="match status" value="1"/>
</dbReference>
<evidence type="ECO:0000256" key="7">
    <source>
        <dbReference type="ARBA" id="ARBA00023170"/>
    </source>
</evidence>
<dbReference type="PANTHER" id="PTHR23037">
    <property type="entry name" value="CYTOKINE RECEPTOR"/>
    <property type="match status" value="1"/>
</dbReference>
<feature type="domain" description="Fibronectin type-III" evidence="10">
    <location>
        <begin position="86"/>
        <end position="191"/>
    </location>
</feature>
<feature type="region of interest" description="Disordered" evidence="9">
    <location>
        <begin position="603"/>
        <end position="755"/>
    </location>
</feature>
<proteinExistence type="predicted"/>
<dbReference type="InterPro" id="IPR013783">
    <property type="entry name" value="Ig-like_fold"/>
</dbReference>
<feature type="compositionally biased region" description="Polar residues" evidence="9">
    <location>
        <begin position="483"/>
        <end position="507"/>
    </location>
</feature>
<evidence type="ECO:0000256" key="1">
    <source>
        <dbReference type="ARBA" id="ARBA00004479"/>
    </source>
</evidence>
<evidence type="ECO:0000256" key="9">
    <source>
        <dbReference type="SAM" id="MobiDB-lite"/>
    </source>
</evidence>
<feature type="compositionally biased region" description="Pro residues" evidence="9">
    <location>
        <begin position="695"/>
        <end position="704"/>
    </location>
</feature>
<evidence type="ECO:0000256" key="4">
    <source>
        <dbReference type="ARBA" id="ARBA00022989"/>
    </source>
</evidence>
<keyword evidence="2" id="KW-0812">Transmembrane</keyword>